<evidence type="ECO:0000313" key="3">
    <source>
        <dbReference type="Proteomes" id="UP000243528"/>
    </source>
</evidence>
<dbReference type="EMBL" id="PYGE01000002">
    <property type="protein sequence ID" value="PSL07067.1"/>
    <property type="molecule type" value="Genomic_DNA"/>
</dbReference>
<dbReference type="AlphaFoldDB" id="A0A2P8CYA4"/>
<gene>
    <name evidence="2" type="ORF">CLV30_102456</name>
    <name evidence="1" type="ORF">CLV30_1434</name>
</gene>
<accession>A0A2P8CYA4</accession>
<sequence>MATVADFVLARVREWGIHRVFGYPGDG</sequence>
<organism evidence="1 3">
    <name type="scientific">Haloactinopolyspora alba</name>
    <dbReference type="NCBI Taxonomy" id="648780"/>
    <lineage>
        <taxon>Bacteria</taxon>
        <taxon>Bacillati</taxon>
        <taxon>Actinomycetota</taxon>
        <taxon>Actinomycetes</taxon>
        <taxon>Jiangellales</taxon>
        <taxon>Jiangellaceae</taxon>
        <taxon>Haloactinopolyspora</taxon>
    </lineage>
</organism>
<reference evidence="1 3" key="1">
    <citation type="submission" date="2018-03" db="EMBL/GenBank/DDBJ databases">
        <title>Genomic Encyclopedia of Archaeal and Bacterial Type Strains, Phase II (KMG-II): from individual species to whole genera.</title>
        <authorList>
            <person name="Goeker M."/>
        </authorList>
    </citation>
    <scope>NUCLEOTIDE SEQUENCE [LARGE SCALE GENOMIC DNA]</scope>
    <source>
        <strain evidence="1 3">DSM 45211</strain>
    </source>
</reference>
<feature type="non-terminal residue" evidence="1">
    <location>
        <position position="27"/>
    </location>
</feature>
<name>A0A2P8CYA4_9ACTN</name>
<evidence type="ECO:0000313" key="1">
    <source>
        <dbReference type="EMBL" id="PSK89896.1"/>
    </source>
</evidence>
<protein>
    <recommendedName>
        <fullName evidence="4">Thiamine pyrophosphate-dependent enzyme</fullName>
    </recommendedName>
</protein>
<evidence type="ECO:0000313" key="2">
    <source>
        <dbReference type="EMBL" id="PSL07067.1"/>
    </source>
</evidence>
<keyword evidence="3" id="KW-1185">Reference proteome</keyword>
<dbReference type="Proteomes" id="UP000243528">
    <property type="component" value="Unassembled WGS sequence"/>
</dbReference>
<proteinExistence type="predicted"/>
<evidence type="ECO:0008006" key="4">
    <source>
        <dbReference type="Google" id="ProtNLM"/>
    </source>
</evidence>
<dbReference type="EMBL" id="PYGE01000043">
    <property type="protein sequence ID" value="PSK89896.1"/>
    <property type="molecule type" value="Genomic_DNA"/>
</dbReference>
<comment type="caution">
    <text evidence="1">The sequence shown here is derived from an EMBL/GenBank/DDBJ whole genome shotgun (WGS) entry which is preliminary data.</text>
</comment>